<comment type="caution">
    <text evidence="1">The sequence shown here is derived from an EMBL/GenBank/DDBJ whole genome shotgun (WGS) entry which is preliminary data.</text>
</comment>
<dbReference type="OrthoDB" id="5957375at2759"/>
<proteinExistence type="predicted"/>
<sequence length="121" mass="13884">MIEILGEQPKSRGDNDFEDLVNKLRDKFSKQPDFEEAQKQFQNVRQKVSQSISDLADQVSLKTEKFINPNNDDEANLINLTQKLKLSKFIEALRPDIRLEIKKLGPKSFKAAVAMAKNVEH</sequence>
<dbReference type="EMBL" id="BGPR01007925">
    <property type="protein sequence ID" value="GBN30497.1"/>
    <property type="molecule type" value="Genomic_DNA"/>
</dbReference>
<accession>A0A4Y2MXD5</accession>
<keyword evidence="2" id="KW-1185">Reference proteome</keyword>
<dbReference type="Proteomes" id="UP000499080">
    <property type="component" value="Unassembled WGS sequence"/>
</dbReference>
<evidence type="ECO:0000313" key="2">
    <source>
        <dbReference type="Proteomes" id="UP000499080"/>
    </source>
</evidence>
<name>A0A4Y2MXD5_ARAVE</name>
<dbReference type="AlphaFoldDB" id="A0A4Y2MXD5"/>
<gene>
    <name evidence="1" type="ORF">AVEN_137180_1</name>
</gene>
<reference evidence="1 2" key="1">
    <citation type="journal article" date="2019" name="Sci. Rep.">
        <title>Orb-weaving spider Araneus ventricosus genome elucidates the spidroin gene catalogue.</title>
        <authorList>
            <person name="Kono N."/>
            <person name="Nakamura H."/>
            <person name="Ohtoshi R."/>
            <person name="Moran D.A.P."/>
            <person name="Shinohara A."/>
            <person name="Yoshida Y."/>
            <person name="Fujiwara M."/>
            <person name="Mori M."/>
            <person name="Tomita M."/>
            <person name="Arakawa K."/>
        </authorList>
    </citation>
    <scope>NUCLEOTIDE SEQUENCE [LARGE SCALE GENOMIC DNA]</scope>
</reference>
<evidence type="ECO:0000313" key="1">
    <source>
        <dbReference type="EMBL" id="GBN30497.1"/>
    </source>
</evidence>
<protein>
    <submittedName>
        <fullName evidence="1">Uncharacterized protein</fullName>
    </submittedName>
</protein>
<dbReference type="InterPro" id="IPR038269">
    <property type="entry name" value="SCAN_sf"/>
</dbReference>
<organism evidence="1 2">
    <name type="scientific">Araneus ventricosus</name>
    <name type="common">Orbweaver spider</name>
    <name type="synonym">Epeira ventricosa</name>
    <dbReference type="NCBI Taxonomy" id="182803"/>
    <lineage>
        <taxon>Eukaryota</taxon>
        <taxon>Metazoa</taxon>
        <taxon>Ecdysozoa</taxon>
        <taxon>Arthropoda</taxon>
        <taxon>Chelicerata</taxon>
        <taxon>Arachnida</taxon>
        <taxon>Araneae</taxon>
        <taxon>Araneomorphae</taxon>
        <taxon>Entelegynae</taxon>
        <taxon>Araneoidea</taxon>
        <taxon>Araneidae</taxon>
        <taxon>Araneus</taxon>
    </lineage>
</organism>
<dbReference type="Gene3D" id="1.10.4020.10">
    <property type="entry name" value="DNA breaking-rejoining enzymes"/>
    <property type="match status" value="1"/>
</dbReference>